<dbReference type="RefSeq" id="WP_200466466.1">
    <property type="nucleotide sequence ID" value="NZ_JAENRR010000059.1"/>
</dbReference>
<evidence type="ECO:0000256" key="3">
    <source>
        <dbReference type="ARBA" id="ARBA00023163"/>
    </source>
</evidence>
<gene>
    <name evidence="6" type="ORF">JIV24_17990</name>
</gene>
<evidence type="ECO:0000256" key="1">
    <source>
        <dbReference type="ARBA" id="ARBA00023015"/>
    </source>
</evidence>
<keyword evidence="1" id="KW-0805">Transcription regulation</keyword>
<feature type="transmembrane region" description="Helical" evidence="4">
    <location>
        <begin position="747"/>
        <end position="767"/>
    </location>
</feature>
<keyword evidence="7" id="KW-1185">Reference proteome</keyword>
<keyword evidence="3" id="KW-0804">Transcription</keyword>
<accession>A0ABS1HNR5</accession>
<name>A0ABS1HNR5_9BACT</name>
<evidence type="ECO:0000313" key="6">
    <source>
        <dbReference type="EMBL" id="MBK3519245.1"/>
    </source>
</evidence>
<proteinExistence type="predicted"/>
<dbReference type="InterPro" id="IPR018060">
    <property type="entry name" value="HTH_AraC"/>
</dbReference>
<dbReference type="SMART" id="SM00342">
    <property type="entry name" value="HTH_ARAC"/>
    <property type="match status" value="1"/>
</dbReference>
<dbReference type="Gene3D" id="2.130.10.10">
    <property type="entry name" value="YVTN repeat-like/Quinoprotein amine dehydrogenase"/>
    <property type="match status" value="3"/>
</dbReference>
<dbReference type="Proteomes" id="UP000605676">
    <property type="component" value="Unassembled WGS sequence"/>
</dbReference>
<keyword evidence="2" id="KW-0238">DNA-binding</keyword>
<reference evidence="6 7" key="1">
    <citation type="submission" date="2021-01" db="EMBL/GenBank/DDBJ databases">
        <title>Carboxyliciviraga sp.nov., isolated from coastal sediments.</title>
        <authorList>
            <person name="Lu D."/>
            <person name="Zhang T."/>
        </authorList>
    </citation>
    <scope>NUCLEOTIDE SEQUENCE [LARGE SCALE GENOMIC DNA]</scope>
    <source>
        <strain evidence="6 7">N1Y132</strain>
    </source>
</reference>
<dbReference type="EMBL" id="JAENRR010000059">
    <property type="protein sequence ID" value="MBK3519245.1"/>
    <property type="molecule type" value="Genomic_DNA"/>
</dbReference>
<dbReference type="Pfam" id="PF12833">
    <property type="entry name" value="HTH_18"/>
    <property type="match status" value="1"/>
</dbReference>
<dbReference type="InterPro" id="IPR015943">
    <property type="entry name" value="WD40/YVTN_repeat-like_dom_sf"/>
</dbReference>
<dbReference type="SUPFAM" id="SSF63829">
    <property type="entry name" value="Calcium-dependent phosphotriesterase"/>
    <property type="match status" value="2"/>
</dbReference>
<keyword evidence="4" id="KW-0812">Transmembrane</keyword>
<evidence type="ECO:0000256" key="4">
    <source>
        <dbReference type="SAM" id="Phobius"/>
    </source>
</evidence>
<dbReference type="InterPro" id="IPR011110">
    <property type="entry name" value="Reg_prop"/>
</dbReference>
<keyword evidence="4" id="KW-1133">Transmembrane helix</keyword>
<evidence type="ECO:0000259" key="5">
    <source>
        <dbReference type="PROSITE" id="PS01124"/>
    </source>
</evidence>
<dbReference type="SUPFAM" id="SSF46689">
    <property type="entry name" value="Homeodomain-like"/>
    <property type="match status" value="1"/>
</dbReference>
<evidence type="ECO:0000313" key="7">
    <source>
        <dbReference type="Proteomes" id="UP000605676"/>
    </source>
</evidence>
<protein>
    <submittedName>
        <fullName evidence="6">Helix-turn-helix domain-containing protein</fullName>
    </submittedName>
</protein>
<dbReference type="PROSITE" id="PS01124">
    <property type="entry name" value="HTH_ARAC_FAMILY_2"/>
    <property type="match status" value="1"/>
</dbReference>
<dbReference type="PANTHER" id="PTHR43280">
    <property type="entry name" value="ARAC-FAMILY TRANSCRIPTIONAL REGULATOR"/>
    <property type="match status" value="1"/>
</dbReference>
<keyword evidence="4" id="KW-0472">Membrane</keyword>
<dbReference type="Pfam" id="PF07494">
    <property type="entry name" value="Reg_prop"/>
    <property type="match status" value="2"/>
</dbReference>
<dbReference type="InterPro" id="IPR009057">
    <property type="entry name" value="Homeodomain-like_sf"/>
</dbReference>
<evidence type="ECO:0000256" key="2">
    <source>
        <dbReference type="ARBA" id="ARBA00023125"/>
    </source>
</evidence>
<dbReference type="Gene3D" id="1.10.10.60">
    <property type="entry name" value="Homeodomain-like"/>
    <property type="match status" value="2"/>
</dbReference>
<sequence>MQPNEPLFGERITQVIKSTDGFIWICGIDGASRFDGYNGINFLGHDSIEKNRIFGNRMLAMHESKDGRIWLGNNKGLNVFTPQENSFQYIKSNVFNTIRISFITSYNDSLLVTSSGNSSYLFNTNTNAFVETMLPHILKAKARDINENIWWGTKSGMLIKNDSTKFTVKGSINDLFFTSCGHLYVATNNGLFIIEKQELDNPRPTIKHYYIGREKTSISHKELSSIAFYQGQIWIGSRSGLNQVVINKNDLPVRITKHYHQTNNPYSISNNQVTKLLTDNEGILWIATFNGLNILDPSKQWFNAFQYQPKQAESLHDNNIICIDGDARKNVWISGFNSGLTKYSAQTKHFKHFHKGNSGLHNDHLRQISTINDDQVFFYNDKGISYFDAETNLFKQVKTILNKSDEAIKTITHQIFETKNNQIWLGTKKALYKAKFINDSFIIEHFCALSDVSDIQMTEDQTGRLWLATDKGIYLIFPKNPKRTRHFNTTSNSEFITSNFTDIAFDTNNNLWLCNVNGLHFLSNTDLLNLIPSNYQFKRYSIHDGLPSNHTVAILPDINGRMWVSTWNGIARFDPFGTNGHFTIFDSSDGLISQKYTRRSAFKDTDSNTFYFGGVNGVNYINPLDVNPKADNQTLSFYSINLEDDNVDNNAISVTKSDTLILEQKKAIDKWELIFHFNSLLSHNHQNFKWRYLHPDSTWHLSATPSIEFENLSNGEYNIEIMPILPNGESGKAKVVQLFVKTPNYRLILAIIGILVILISWLIIRFLKAKNKKPKYRYSNLSQDESSLIFKKLEQYMQHEKPYLNSKLTVDELTKYLDVSNVTFSQVLNKFKNTSFYEYVNHYRVIEFKQRLADGYNPNLTLLGLAEECGFSSKSSFYRAFKKETNLTPAQYEKAMNDKATKN</sequence>
<feature type="domain" description="HTH araC/xylS-type" evidence="5">
    <location>
        <begin position="791"/>
        <end position="895"/>
    </location>
</feature>
<dbReference type="PANTHER" id="PTHR43280:SF29">
    <property type="entry name" value="ARAC-FAMILY TRANSCRIPTIONAL REGULATOR"/>
    <property type="match status" value="1"/>
</dbReference>
<comment type="caution">
    <text evidence="6">The sequence shown here is derived from an EMBL/GenBank/DDBJ whole genome shotgun (WGS) entry which is preliminary data.</text>
</comment>
<organism evidence="6 7">
    <name type="scientific">Carboxylicivirga marina</name>
    <dbReference type="NCBI Taxonomy" id="2800988"/>
    <lineage>
        <taxon>Bacteria</taxon>
        <taxon>Pseudomonadati</taxon>
        <taxon>Bacteroidota</taxon>
        <taxon>Bacteroidia</taxon>
        <taxon>Marinilabiliales</taxon>
        <taxon>Marinilabiliaceae</taxon>
        <taxon>Carboxylicivirga</taxon>
    </lineage>
</organism>